<dbReference type="Proteomes" id="UP001595556">
    <property type="component" value="Unassembled WGS sequence"/>
</dbReference>
<evidence type="ECO:0000313" key="2">
    <source>
        <dbReference type="Proteomes" id="UP001595556"/>
    </source>
</evidence>
<dbReference type="Pfam" id="PF12091">
    <property type="entry name" value="DUF3567"/>
    <property type="match status" value="1"/>
</dbReference>
<evidence type="ECO:0000313" key="1">
    <source>
        <dbReference type="EMBL" id="MFC3148394.1"/>
    </source>
</evidence>
<comment type="caution">
    <text evidence="1">The sequence shown here is derived from an EMBL/GenBank/DDBJ whole genome shotgun (WGS) entry which is preliminary data.</text>
</comment>
<dbReference type="RefSeq" id="WP_377304333.1">
    <property type="nucleotide sequence ID" value="NZ_CP180191.1"/>
</dbReference>
<organism evidence="1 2">
    <name type="scientific">Piscinibacterium candidicorallinum</name>
    <dbReference type="NCBI Taxonomy" id="1793872"/>
    <lineage>
        <taxon>Bacteria</taxon>
        <taxon>Pseudomonadati</taxon>
        <taxon>Pseudomonadota</taxon>
        <taxon>Betaproteobacteria</taxon>
        <taxon>Burkholderiales</taxon>
        <taxon>Piscinibacterium</taxon>
    </lineage>
</organism>
<protein>
    <submittedName>
        <fullName evidence="1">DUF3567 family protein</fullName>
    </submittedName>
</protein>
<proteinExistence type="predicted"/>
<reference evidence="2" key="1">
    <citation type="journal article" date="2019" name="Int. J. Syst. Evol. Microbiol.">
        <title>The Global Catalogue of Microorganisms (GCM) 10K type strain sequencing project: providing services to taxonomists for standard genome sequencing and annotation.</title>
        <authorList>
            <consortium name="The Broad Institute Genomics Platform"/>
            <consortium name="The Broad Institute Genome Sequencing Center for Infectious Disease"/>
            <person name="Wu L."/>
            <person name="Ma J."/>
        </authorList>
    </citation>
    <scope>NUCLEOTIDE SEQUENCE [LARGE SCALE GENOMIC DNA]</scope>
    <source>
        <strain evidence="2">KCTC 52168</strain>
    </source>
</reference>
<dbReference type="EMBL" id="JBHRTI010000007">
    <property type="protein sequence ID" value="MFC3148394.1"/>
    <property type="molecule type" value="Genomic_DNA"/>
</dbReference>
<accession>A0ABV7H3A1</accession>
<sequence length="80" mass="9126">MRTIFNSDNYCVVLFPETPQGPAYEIMDKQGRREVFVDGDLAQAFKHKVSALMAEQPGEDEIDQFLAQFDGIMQTKLAFH</sequence>
<dbReference type="InterPro" id="IPR021951">
    <property type="entry name" value="DUF3567"/>
</dbReference>
<gene>
    <name evidence="1" type="ORF">ACFOEN_12255</name>
</gene>
<name>A0ABV7H3A1_9BURK</name>
<keyword evidence="2" id="KW-1185">Reference proteome</keyword>